<gene>
    <name evidence="1" type="ORF">KVG88_30220</name>
</gene>
<dbReference type="EMBL" id="JAHSTU010000014">
    <property type="protein sequence ID" value="MBV4524352.1"/>
    <property type="molecule type" value="Genomic_DNA"/>
</dbReference>
<comment type="caution">
    <text evidence="1">The sequence shown here is derived from an EMBL/GenBank/DDBJ whole genome shotgun (WGS) entry which is preliminary data.</text>
</comment>
<dbReference type="Proteomes" id="UP001049200">
    <property type="component" value="Unassembled WGS sequence"/>
</dbReference>
<organism evidence="1 2">
    <name type="scientific">Pseudomonas azerbaijanoccidentalis</name>
    <dbReference type="NCBI Taxonomy" id="2842347"/>
    <lineage>
        <taxon>Bacteria</taxon>
        <taxon>Pseudomonadati</taxon>
        <taxon>Pseudomonadota</taxon>
        <taxon>Gammaproteobacteria</taxon>
        <taxon>Pseudomonadales</taxon>
        <taxon>Pseudomonadaceae</taxon>
        <taxon>Pseudomonas</taxon>
    </lineage>
</organism>
<protein>
    <submittedName>
        <fullName evidence="1">Uncharacterized protein</fullName>
    </submittedName>
</protein>
<sequence>MSDQKYPLNVESVGSDTYIVMSRGHHDLGEFMAAVNKDYEDWKLRDPEHKWCKTVPDRSGQLNCRYVFVEPGTRGAWPATYAWE</sequence>
<name>A0ABS6R0F3_9PSED</name>
<reference evidence="1" key="1">
    <citation type="submission" date="2021-06" db="EMBL/GenBank/DDBJ databases">
        <title>Updating the genus Pseudomonas: Description of 43 new species and partition of the Pseudomonas putida group.</title>
        <authorList>
            <person name="Girard L."/>
            <person name="Lood C."/>
            <person name="Vandamme P."/>
            <person name="Rokni-Zadeh H."/>
            <person name="Van Noort V."/>
            <person name="Hofte M."/>
            <person name="Lavigne R."/>
            <person name="De Mot R."/>
        </authorList>
    </citation>
    <scope>NUCLEOTIDE SEQUENCE</scope>
    <source>
        <strain evidence="1">SWRI74</strain>
    </source>
</reference>
<dbReference type="RefSeq" id="WP_217873554.1">
    <property type="nucleotide sequence ID" value="NZ_JAHSTU010000014.1"/>
</dbReference>
<evidence type="ECO:0000313" key="2">
    <source>
        <dbReference type="Proteomes" id="UP001049200"/>
    </source>
</evidence>
<proteinExistence type="predicted"/>
<keyword evidence="2" id="KW-1185">Reference proteome</keyword>
<accession>A0ABS6R0F3</accession>
<evidence type="ECO:0000313" key="1">
    <source>
        <dbReference type="EMBL" id="MBV4524352.1"/>
    </source>
</evidence>